<protein>
    <submittedName>
        <fullName evidence="1">Uncharacterized protein</fullName>
    </submittedName>
</protein>
<reference evidence="1" key="3">
    <citation type="submission" date="2025-09" db="UniProtKB">
        <authorList>
            <consortium name="Ensembl"/>
        </authorList>
    </citation>
    <scope>IDENTIFICATION</scope>
</reference>
<evidence type="ECO:0000313" key="1">
    <source>
        <dbReference type="Ensembl" id="ENSOARP00020048560.1"/>
    </source>
</evidence>
<dbReference type="Ensembl" id="ENSOART00020065672.1">
    <property type="protein sequence ID" value="ENSOARP00020048560.1"/>
    <property type="gene ID" value="ENSOARG00020027669.1"/>
</dbReference>
<sequence length="111" mass="12408">MLPPGNAMMILLNWKLILPPHHFGLFVPLNQAKKGVSELVGVTDPGHQEERGLLLYNGGEEEYVWNREDPLGILLVIKVNGKLQQPNRGKTSTGPEPSRMKVWITSPCKEL</sequence>
<organism evidence="1">
    <name type="scientific">Ovis aries</name>
    <name type="common">Sheep</name>
    <dbReference type="NCBI Taxonomy" id="9940"/>
    <lineage>
        <taxon>Eukaryota</taxon>
        <taxon>Metazoa</taxon>
        <taxon>Chordata</taxon>
        <taxon>Craniata</taxon>
        <taxon>Vertebrata</taxon>
        <taxon>Euteleostomi</taxon>
        <taxon>Mammalia</taxon>
        <taxon>Eutheria</taxon>
        <taxon>Laurasiatheria</taxon>
        <taxon>Artiodactyla</taxon>
        <taxon>Ruminantia</taxon>
        <taxon>Pecora</taxon>
        <taxon>Bovidae</taxon>
        <taxon>Caprinae</taxon>
        <taxon>Ovis</taxon>
    </lineage>
</organism>
<name>A0AC11DSI7_SHEEP</name>
<proteinExistence type="predicted"/>
<reference evidence="1" key="1">
    <citation type="submission" date="2020-11" db="EMBL/GenBank/DDBJ databases">
        <authorList>
            <person name="Davenport K.M."/>
            <person name="Bickhart D.M."/>
            <person name="Smith T.P.L."/>
            <person name="Murdoch B.M."/>
            <person name="Rosen B.D."/>
        </authorList>
    </citation>
    <scope>NUCLEOTIDE SEQUENCE [LARGE SCALE GENOMIC DNA]</scope>
    <source>
        <strain evidence="1">OAR_USU_Benz2616</strain>
    </source>
</reference>
<accession>A0AC11DSI7</accession>
<reference evidence="1" key="2">
    <citation type="submission" date="2025-08" db="UniProtKB">
        <authorList>
            <consortium name="Ensembl"/>
        </authorList>
    </citation>
    <scope>IDENTIFICATION</scope>
</reference>